<evidence type="ECO:0000313" key="2">
    <source>
        <dbReference type="Proteomes" id="UP000054538"/>
    </source>
</evidence>
<reference evidence="2" key="2">
    <citation type="submission" date="2015-01" db="EMBL/GenBank/DDBJ databases">
        <title>Evolutionary Origins and Diversification of the Mycorrhizal Mutualists.</title>
        <authorList>
            <consortium name="DOE Joint Genome Institute"/>
            <consortium name="Mycorrhizal Genomics Consortium"/>
            <person name="Kohler A."/>
            <person name="Kuo A."/>
            <person name="Nagy L.G."/>
            <person name="Floudas D."/>
            <person name="Copeland A."/>
            <person name="Barry K.W."/>
            <person name="Cichocki N."/>
            <person name="Veneault-Fourrey C."/>
            <person name="LaButti K."/>
            <person name="Lindquist E.A."/>
            <person name="Lipzen A."/>
            <person name="Lundell T."/>
            <person name="Morin E."/>
            <person name="Murat C."/>
            <person name="Riley R."/>
            <person name="Ohm R."/>
            <person name="Sun H."/>
            <person name="Tunlid A."/>
            <person name="Henrissat B."/>
            <person name="Grigoriev I.V."/>
            <person name="Hibbett D.S."/>
            <person name="Martin F."/>
        </authorList>
    </citation>
    <scope>NUCLEOTIDE SEQUENCE [LARGE SCALE GENOMIC DNA]</scope>
    <source>
        <strain evidence="2">Ve08.2h10</strain>
    </source>
</reference>
<proteinExistence type="predicted"/>
<dbReference type="InParanoid" id="A0A0D0DLD4"/>
<evidence type="ECO:0000313" key="1">
    <source>
        <dbReference type="EMBL" id="KIK92088.1"/>
    </source>
</evidence>
<dbReference type="EMBL" id="KN825316">
    <property type="protein sequence ID" value="KIK92088.1"/>
    <property type="molecule type" value="Genomic_DNA"/>
</dbReference>
<dbReference type="AlphaFoldDB" id="A0A0D0DLD4"/>
<keyword evidence="2" id="KW-1185">Reference proteome</keyword>
<dbReference type="Proteomes" id="UP000054538">
    <property type="component" value="Unassembled WGS sequence"/>
</dbReference>
<name>A0A0D0DLD4_9AGAM</name>
<accession>A0A0D0DLD4</accession>
<organism evidence="1 2">
    <name type="scientific">Paxillus rubicundulus Ve08.2h10</name>
    <dbReference type="NCBI Taxonomy" id="930991"/>
    <lineage>
        <taxon>Eukaryota</taxon>
        <taxon>Fungi</taxon>
        <taxon>Dikarya</taxon>
        <taxon>Basidiomycota</taxon>
        <taxon>Agaricomycotina</taxon>
        <taxon>Agaricomycetes</taxon>
        <taxon>Agaricomycetidae</taxon>
        <taxon>Boletales</taxon>
        <taxon>Paxilineae</taxon>
        <taxon>Paxillaceae</taxon>
        <taxon>Paxillus</taxon>
    </lineage>
</organism>
<dbReference type="HOGENOM" id="CLU_1415600_0_0_1"/>
<sequence>MMIIVHVDDVAHGDLCRLSQPSFKCNHSNSWSDTFTILAQAPTWGTDLRSSSWACRPCLSANIGGAGTDVASSSCCCTPPRRLSRFRSLALVTLTTKGRISDTTVPVILLETYRCDTASTFGRKLPISFTRSDVVITLFKVTSHRWKLTSIRESIPLAATFSWHSLQAMSRPRRHITGTPSHPCIGCRFFLG</sequence>
<gene>
    <name evidence="1" type="ORF">PAXRUDRAFT_595786</name>
</gene>
<reference evidence="1 2" key="1">
    <citation type="submission" date="2014-04" db="EMBL/GenBank/DDBJ databases">
        <authorList>
            <consortium name="DOE Joint Genome Institute"/>
            <person name="Kuo A."/>
            <person name="Kohler A."/>
            <person name="Jargeat P."/>
            <person name="Nagy L.G."/>
            <person name="Floudas D."/>
            <person name="Copeland A."/>
            <person name="Barry K.W."/>
            <person name="Cichocki N."/>
            <person name="Veneault-Fourrey C."/>
            <person name="LaButti K."/>
            <person name="Lindquist E.A."/>
            <person name="Lipzen A."/>
            <person name="Lundell T."/>
            <person name="Morin E."/>
            <person name="Murat C."/>
            <person name="Sun H."/>
            <person name="Tunlid A."/>
            <person name="Henrissat B."/>
            <person name="Grigoriev I.V."/>
            <person name="Hibbett D.S."/>
            <person name="Martin F."/>
            <person name="Nordberg H.P."/>
            <person name="Cantor M.N."/>
            <person name="Hua S.X."/>
        </authorList>
    </citation>
    <scope>NUCLEOTIDE SEQUENCE [LARGE SCALE GENOMIC DNA]</scope>
    <source>
        <strain evidence="1 2">Ve08.2h10</strain>
    </source>
</reference>
<protein>
    <submittedName>
        <fullName evidence="1">Uncharacterized protein</fullName>
    </submittedName>
</protein>